<dbReference type="InterPro" id="IPR045670">
    <property type="entry name" value="DUF5916"/>
</dbReference>
<dbReference type="AlphaFoldDB" id="A0A381SN43"/>
<protein>
    <recommendedName>
        <fullName evidence="1">DUF5916 domain-containing protein</fullName>
    </recommendedName>
</protein>
<dbReference type="Gene3D" id="2.60.40.1190">
    <property type="match status" value="1"/>
</dbReference>
<accession>A0A381SN43</accession>
<evidence type="ECO:0000259" key="1">
    <source>
        <dbReference type="Pfam" id="PF19313"/>
    </source>
</evidence>
<evidence type="ECO:0000313" key="2">
    <source>
        <dbReference type="EMBL" id="SVA05406.1"/>
    </source>
</evidence>
<dbReference type="SUPFAM" id="SSF49344">
    <property type="entry name" value="CBD9-like"/>
    <property type="match status" value="1"/>
</dbReference>
<sequence length="871" mass="96167">MLLAIFGTVPSATAQPAGSILKQVGAVRVPGGVIRVDGTLDEAVWKSAPAVTDFIQAEPNEGGVPTDRTEVRFVYDDGALYVGARMHSSSPVQAPLSRRDDGGQAESIQIELDTYLDRRTAYMFGVTAAGVRLDHYHARDNEGNRDLEYDPVWQARAVMTNDGWTAELWLPFSQLRFNAKAEQVFGLNIKRDIPARNEENYWVLVRRTESGWASRFGELSGLEGIEPRRRLEMLPYIAGSSRVTGDRDPDDPFDDGKNLAGRGGADIKYGVGPNLTLDVAFNPDFGQIDADPAEVNLTVFETIFSERRPFFLEGNDVLTAGTGNYYYSRRIGARPRGGAVGDYVERPGTSTILAATKLTGRLSSGTSVGFLAAVTDAESARTSAAGILDRTRVAPRAGWGVARVIQEVGEQGSTVGAHLTVVHRGMSPGDPLATLLSRNAVTAGADTRIRFADQGYEASFNVGITHIDGEPEAITGFQRRNSHLFQRVDLPVPLLDPTRRSLDGGQVTGSIRKLSGRHWIWNASFMVESPEFEPSDFGRLNFAGDYTWRAALTYRETVPGTLLRGYSFGPTITHYSYYDRSLGNRYNIGVNANATFRNFWSTRFSLTRYFRGFDAQLTRGGPVMGVPRGWGASWSLQNRSGSQTRWNGSANYQSNEIGDYTWRLGTSFSVRPSPSLELSLRPAYRNERGTRATFSGPINRQFLATLPGGRLETFGNRYVFGFPDRTTLSTQFRVSYTFKPDMTLDVYAEPFAASGRYLAYGETLVPGARDLRVYGEDGTTITRLEDGSYTVVDGNSSFALANRDFNIRSFRSNVVLRWEWRPGSTLFVVWQQNRASREAYGSHVGFGDLFESLTASGDNIFAVKTTLWSSM</sequence>
<dbReference type="CDD" id="cd09618">
    <property type="entry name" value="CBM9_like_2"/>
    <property type="match status" value="1"/>
</dbReference>
<proteinExistence type="predicted"/>
<dbReference type="Pfam" id="PF19313">
    <property type="entry name" value="DUF5916"/>
    <property type="match status" value="1"/>
</dbReference>
<dbReference type="EMBL" id="UINC01003336">
    <property type="protein sequence ID" value="SVA05406.1"/>
    <property type="molecule type" value="Genomic_DNA"/>
</dbReference>
<feature type="domain" description="DUF5916" evidence="1">
    <location>
        <begin position="229"/>
        <end position="864"/>
    </location>
</feature>
<gene>
    <name evidence="2" type="ORF">METZ01_LOCUS58260</name>
</gene>
<name>A0A381SN43_9ZZZZ</name>
<reference evidence="2" key="1">
    <citation type="submission" date="2018-05" db="EMBL/GenBank/DDBJ databases">
        <authorList>
            <person name="Lanie J.A."/>
            <person name="Ng W.-L."/>
            <person name="Kazmierczak K.M."/>
            <person name="Andrzejewski T.M."/>
            <person name="Davidsen T.M."/>
            <person name="Wayne K.J."/>
            <person name="Tettelin H."/>
            <person name="Glass J.I."/>
            <person name="Rusch D."/>
            <person name="Podicherti R."/>
            <person name="Tsui H.-C.T."/>
            <person name="Winkler M.E."/>
        </authorList>
    </citation>
    <scope>NUCLEOTIDE SEQUENCE</scope>
</reference>
<organism evidence="2">
    <name type="scientific">marine metagenome</name>
    <dbReference type="NCBI Taxonomy" id="408172"/>
    <lineage>
        <taxon>unclassified sequences</taxon>
        <taxon>metagenomes</taxon>
        <taxon>ecological metagenomes</taxon>
    </lineage>
</organism>